<evidence type="ECO:0000313" key="1">
    <source>
        <dbReference type="EMBL" id="WSC14961.1"/>
    </source>
</evidence>
<proteinExistence type="predicted"/>
<dbReference type="Proteomes" id="UP001330827">
    <property type="component" value="Chromosome"/>
</dbReference>
<reference evidence="1 2" key="1">
    <citation type="submission" date="2022-10" db="EMBL/GenBank/DDBJ databases">
        <title>The complete genomes of actinobacterial strains from the NBC collection.</title>
        <authorList>
            <person name="Joergensen T.S."/>
            <person name="Alvarez Arevalo M."/>
            <person name="Sterndorff E.B."/>
            <person name="Faurdal D."/>
            <person name="Vuksanovic O."/>
            <person name="Mourched A.-S."/>
            <person name="Charusanti P."/>
            <person name="Shaw S."/>
            <person name="Blin K."/>
            <person name="Weber T."/>
        </authorList>
    </citation>
    <scope>NUCLEOTIDE SEQUENCE [LARGE SCALE GENOMIC DNA]</scope>
    <source>
        <strain evidence="1 2">NBC 01769</strain>
    </source>
</reference>
<dbReference type="EMBL" id="CP109114">
    <property type="protein sequence ID" value="WSC14961.1"/>
    <property type="molecule type" value="Genomic_DNA"/>
</dbReference>
<keyword evidence="2" id="KW-1185">Reference proteome</keyword>
<dbReference type="RefSeq" id="WP_326593900.1">
    <property type="nucleotide sequence ID" value="NZ_CP109114.1"/>
</dbReference>
<evidence type="ECO:0000313" key="2">
    <source>
        <dbReference type="Proteomes" id="UP001330827"/>
    </source>
</evidence>
<gene>
    <name evidence="1" type="ORF">OIE64_20380</name>
</gene>
<organism evidence="1 2">
    <name type="scientific">Streptomyces brevispora</name>
    <dbReference type="NCBI Taxonomy" id="887462"/>
    <lineage>
        <taxon>Bacteria</taxon>
        <taxon>Bacillati</taxon>
        <taxon>Actinomycetota</taxon>
        <taxon>Actinomycetes</taxon>
        <taxon>Kitasatosporales</taxon>
        <taxon>Streptomycetaceae</taxon>
        <taxon>Streptomyces</taxon>
    </lineage>
</organism>
<protein>
    <submittedName>
        <fullName evidence="1">Uncharacterized protein</fullName>
    </submittedName>
</protein>
<accession>A0ABZ1G630</accession>
<name>A0ABZ1G630_9ACTN</name>
<sequence>MDLETLREELHQTIDRIIDAHTSCGDTSPSIAADERNTLSVAAGEATPAWTYRWPGSGNEDFHETRWYELAGERGRHRVRVAWARRGAWGRDDRLRAIVFYQQGRADSTTYYPWTEFVETDDGRYAAIIPQLGRPRAQLRDGDPIPDRFQHRTVERTDALFDSIAEGRSMRFVVDKTDEVEMVRHGYWVATLRNRF</sequence>